<dbReference type="EMBL" id="CP022604">
    <property type="protein sequence ID" value="ASV86718.1"/>
    <property type="molecule type" value="Genomic_DNA"/>
</dbReference>
<proteinExistence type="predicted"/>
<name>A0A248UH01_9HYPH</name>
<protein>
    <submittedName>
        <fullName evidence="1">Uncharacterized protein</fullName>
    </submittedName>
</protein>
<dbReference type="AlphaFoldDB" id="A0A248UH01"/>
<gene>
    <name evidence="1" type="ORF">CES85_1045</name>
    <name evidence="2" type="ORF">CES85_1672</name>
</gene>
<accession>A0A248UH01</accession>
<sequence>MTAPALHAQADTKAMQIAIEVFKAPAYFRLEPARSAIVSDPLINKA</sequence>
<dbReference type="KEGG" id="och:CES85_1045"/>
<dbReference type="Proteomes" id="UP000215256">
    <property type="component" value="Chromosome 1"/>
</dbReference>
<evidence type="ECO:0000313" key="2">
    <source>
        <dbReference type="EMBL" id="ASV86718.1"/>
    </source>
</evidence>
<evidence type="ECO:0000313" key="1">
    <source>
        <dbReference type="EMBL" id="ASV86005.1"/>
    </source>
</evidence>
<evidence type="ECO:0000313" key="3">
    <source>
        <dbReference type="Proteomes" id="UP000215256"/>
    </source>
</evidence>
<dbReference type="EMBL" id="CP022604">
    <property type="protein sequence ID" value="ASV86005.1"/>
    <property type="molecule type" value="Genomic_DNA"/>
</dbReference>
<reference evidence="1 3" key="1">
    <citation type="submission" date="2017-07" db="EMBL/GenBank/DDBJ databases">
        <title>Phylogenetic study on the rhizospheric bacterium Ochrobactrum sp. A44.</title>
        <authorList>
            <person name="Krzyzanowska D.M."/>
            <person name="Ossowicki A."/>
            <person name="Rajewska M."/>
            <person name="Maciag T."/>
            <person name="Kaczynski Z."/>
            <person name="Czerwicka M."/>
            <person name="Jafra S."/>
        </authorList>
    </citation>
    <scope>NUCLEOTIDE SEQUENCE [LARGE SCALE GENOMIC DNA]</scope>
    <source>
        <strain evidence="1 3">A44</strain>
    </source>
</reference>
<dbReference type="KEGG" id="och:CES85_1672"/>
<organism evidence="1 3">
    <name type="scientific">Ochrobactrum quorumnocens</name>
    <dbReference type="NCBI Taxonomy" id="271865"/>
    <lineage>
        <taxon>Bacteria</taxon>
        <taxon>Pseudomonadati</taxon>
        <taxon>Pseudomonadota</taxon>
        <taxon>Alphaproteobacteria</taxon>
        <taxon>Hyphomicrobiales</taxon>
        <taxon>Brucellaceae</taxon>
        <taxon>Brucella/Ochrobactrum group</taxon>
        <taxon>Ochrobactrum</taxon>
    </lineage>
</organism>